<evidence type="ECO:0000256" key="4">
    <source>
        <dbReference type="ARBA" id="ARBA00022801"/>
    </source>
</evidence>
<dbReference type="EMBL" id="FOXD01000001">
    <property type="protein sequence ID" value="SFO92121.1"/>
    <property type="molecule type" value="Genomic_DNA"/>
</dbReference>
<organism evidence="9 10">
    <name type="scientific">Salibacterium halotolerans</name>
    <dbReference type="NCBI Taxonomy" id="1884432"/>
    <lineage>
        <taxon>Bacteria</taxon>
        <taxon>Bacillati</taxon>
        <taxon>Bacillota</taxon>
        <taxon>Bacilli</taxon>
        <taxon>Bacillales</taxon>
        <taxon>Bacillaceae</taxon>
    </lineage>
</organism>
<evidence type="ECO:0000256" key="5">
    <source>
        <dbReference type="ARBA" id="ARBA00023295"/>
    </source>
</evidence>
<evidence type="ECO:0000256" key="2">
    <source>
        <dbReference type="ARBA" id="ARBA00005336"/>
    </source>
</evidence>
<feature type="chain" id="PRO_5039691364" description="beta-N-acetylhexosaminidase" evidence="7">
    <location>
        <begin position="23"/>
        <end position="409"/>
    </location>
</feature>
<comment type="similarity">
    <text evidence="2">Belongs to the glycosyl hydrolase 3 family.</text>
</comment>
<name>A0A1I5L5W3_9BACI</name>
<dbReference type="Gene3D" id="3.20.20.300">
    <property type="entry name" value="Glycoside hydrolase, family 3, N-terminal domain"/>
    <property type="match status" value="1"/>
</dbReference>
<dbReference type="PANTHER" id="PTHR30480">
    <property type="entry name" value="BETA-HEXOSAMINIDASE-RELATED"/>
    <property type="match status" value="1"/>
</dbReference>
<dbReference type="InterPro" id="IPR050226">
    <property type="entry name" value="NagZ_Beta-hexosaminidase"/>
</dbReference>
<dbReference type="Pfam" id="PF00933">
    <property type="entry name" value="Glyco_hydro_3"/>
    <property type="match status" value="1"/>
</dbReference>
<dbReference type="InterPro" id="IPR017853">
    <property type="entry name" value="GH"/>
</dbReference>
<dbReference type="PROSITE" id="PS51257">
    <property type="entry name" value="PROKAR_LIPOPROTEIN"/>
    <property type="match status" value="1"/>
</dbReference>
<gene>
    <name evidence="9" type="ORF">SAMN05518683_10196</name>
</gene>
<dbReference type="EC" id="3.2.1.52" evidence="3"/>
<dbReference type="PROSITE" id="PS00775">
    <property type="entry name" value="GLYCOSYL_HYDROL_F3"/>
    <property type="match status" value="1"/>
</dbReference>
<evidence type="ECO:0000313" key="9">
    <source>
        <dbReference type="EMBL" id="SFO92121.1"/>
    </source>
</evidence>
<keyword evidence="7" id="KW-0732">Signal</keyword>
<dbReference type="AlphaFoldDB" id="A0A1I5L5W3"/>
<protein>
    <recommendedName>
        <fullName evidence="3">beta-N-acetylhexosaminidase</fullName>
        <ecNumber evidence="3">3.2.1.52</ecNumber>
    </recommendedName>
</protein>
<evidence type="ECO:0000256" key="7">
    <source>
        <dbReference type="SAM" id="SignalP"/>
    </source>
</evidence>
<feature type="domain" description="Glycoside hydrolase family 3 N-terminal" evidence="8">
    <location>
        <begin position="55"/>
        <end position="377"/>
    </location>
</feature>
<dbReference type="GO" id="GO:0004563">
    <property type="term" value="F:beta-N-acetylhexosaminidase activity"/>
    <property type="evidence" value="ECO:0007669"/>
    <property type="project" value="UniProtKB-EC"/>
</dbReference>
<feature type="signal peptide" evidence="7">
    <location>
        <begin position="1"/>
        <end position="22"/>
    </location>
</feature>
<dbReference type="GO" id="GO:0009254">
    <property type="term" value="P:peptidoglycan turnover"/>
    <property type="evidence" value="ECO:0007669"/>
    <property type="project" value="TreeGrafter"/>
</dbReference>
<proteinExistence type="inferred from homology"/>
<evidence type="ECO:0000256" key="3">
    <source>
        <dbReference type="ARBA" id="ARBA00012663"/>
    </source>
</evidence>
<dbReference type="STRING" id="1884432.SAMN05518683_10196"/>
<sequence>MKQSLCLIIIVTTLLAGCNQNAHPPAEEQPSKTNTEQNMQKEEPDPVKRQLENMTLEEKVTQLLYVGVQGTSLSDQERSMIQAGAGGVFLLGGNVESEAQLTRYMNNIKETDAQTDIPLFLGVDEEGGRVSRIPDTIENLPAAAAVGRSADEETARQAGQLLAEKVKRFGFNMDFAPVFDINSNPDNPVIGDRSYGTTAEQVSRIGTAVMKGIKEENVIPVVKHFPGHGDTSTDSHVQLPVVDKTRQEVENMELLPFQQAVEEGADMVMTGHLLFPAVDEQYPASLSKAVITGMLREQLHFDGVVVTDDMTMGAITNEYGMTEAAVQSLKAGADMVLIAEAGNGRFEELQNALLQAVKDGDVTKDSINKSVTRILQLKQESGLESKSPDVMEKAELNAEIRKWKQQLSQ</sequence>
<evidence type="ECO:0000256" key="6">
    <source>
        <dbReference type="SAM" id="MobiDB-lite"/>
    </source>
</evidence>
<dbReference type="PANTHER" id="PTHR30480:SF13">
    <property type="entry name" value="BETA-HEXOSAMINIDASE"/>
    <property type="match status" value="1"/>
</dbReference>
<dbReference type="RefSeq" id="WP_170840890.1">
    <property type="nucleotide sequence ID" value="NZ_FOXD01000001.1"/>
</dbReference>
<comment type="catalytic activity">
    <reaction evidence="1">
        <text>Hydrolysis of terminal non-reducing N-acetyl-D-hexosamine residues in N-acetyl-beta-D-hexosaminides.</text>
        <dbReference type="EC" id="3.2.1.52"/>
    </reaction>
</comment>
<dbReference type="InterPro" id="IPR019800">
    <property type="entry name" value="Glyco_hydro_3_AS"/>
</dbReference>
<accession>A0A1I5L5W3</accession>
<evidence type="ECO:0000256" key="1">
    <source>
        <dbReference type="ARBA" id="ARBA00001231"/>
    </source>
</evidence>
<dbReference type="Proteomes" id="UP000198892">
    <property type="component" value="Unassembled WGS sequence"/>
</dbReference>
<keyword evidence="10" id="KW-1185">Reference proteome</keyword>
<reference evidence="10" key="1">
    <citation type="submission" date="2016-10" db="EMBL/GenBank/DDBJ databases">
        <authorList>
            <person name="Varghese N."/>
            <person name="Submissions S."/>
        </authorList>
    </citation>
    <scope>NUCLEOTIDE SEQUENCE [LARGE SCALE GENOMIC DNA]</scope>
    <source>
        <strain evidence="10">S7</strain>
    </source>
</reference>
<evidence type="ECO:0000313" key="10">
    <source>
        <dbReference type="Proteomes" id="UP000198892"/>
    </source>
</evidence>
<feature type="region of interest" description="Disordered" evidence="6">
    <location>
        <begin position="20"/>
        <end position="46"/>
    </location>
</feature>
<dbReference type="GO" id="GO:0005975">
    <property type="term" value="P:carbohydrate metabolic process"/>
    <property type="evidence" value="ECO:0007669"/>
    <property type="project" value="InterPro"/>
</dbReference>
<dbReference type="InterPro" id="IPR001764">
    <property type="entry name" value="Glyco_hydro_3_N"/>
</dbReference>
<dbReference type="SUPFAM" id="SSF51445">
    <property type="entry name" value="(Trans)glycosidases"/>
    <property type="match status" value="1"/>
</dbReference>
<keyword evidence="4" id="KW-0378">Hydrolase</keyword>
<dbReference type="InterPro" id="IPR036962">
    <property type="entry name" value="Glyco_hydro_3_N_sf"/>
</dbReference>
<dbReference type="NCBIfam" id="NF003740">
    <property type="entry name" value="PRK05337.1"/>
    <property type="match status" value="1"/>
</dbReference>
<evidence type="ECO:0000259" key="8">
    <source>
        <dbReference type="Pfam" id="PF00933"/>
    </source>
</evidence>
<keyword evidence="5" id="KW-0326">Glycosidase</keyword>